<dbReference type="InterPro" id="IPR011049">
    <property type="entry name" value="Serralysin-like_metalloprot_C"/>
</dbReference>
<protein>
    <recommendedName>
        <fullName evidence="6">Hemolysin-type calcium-binding repeat-containing protein</fullName>
    </recommendedName>
</protein>
<dbReference type="InterPro" id="IPR001343">
    <property type="entry name" value="Hemolysn_Ca-bd"/>
</dbReference>
<feature type="region of interest" description="Disordered" evidence="3">
    <location>
        <begin position="306"/>
        <end position="333"/>
    </location>
</feature>
<evidence type="ECO:0000313" key="4">
    <source>
        <dbReference type="EMBL" id="GAA0605462.1"/>
    </source>
</evidence>
<gene>
    <name evidence="4" type="ORF">GCM10009547_04230</name>
</gene>
<reference evidence="5" key="1">
    <citation type="journal article" date="2019" name="Int. J. Syst. Evol. Microbiol.">
        <title>The Global Catalogue of Microorganisms (GCM) 10K type strain sequencing project: providing services to taxonomists for standard genome sequencing and annotation.</title>
        <authorList>
            <consortium name="The Broad Institute Genomics Platform"/>
            <consortium name="The Broad Institute Genome Sequencing Center for Infectious Disease"/>
            <person name="Wu L."/>
            <person name="Ma J."/>
        </authorList>
    </citation>
    <scope>NUCLEOTIDE SEQUENCE [LARGE SCALE GENOMIC DNA]</scope>
    <source>
        <strain evidence="5">JCM 10671</strain>
    </source>
</reference>
<dbReference type="Pfam" id="PF00353">
    <property type="entry name" value="HemolysinCabind"/>
    <property type="match status" value="3"/>
</dbReference>
<dbReference type="InterPro" id="IPR050557">
    <property type="entry name" value="RTX_toxin/Mannuronan_C5-epim"/>
</dbReference>
<keyword evidence="2" id="KW-0964">Secreted</keyword>
<dbReference type="PROSITE" id="PS00330">
    <property type="entry name" value="HEMOLYSIN_CALCIUM"/>
    <property type="match status" value="1"/>
</dbReference>
<comment type="caution">
    <text evidence="4">The sequence shown here is derived from an EMBL/GenBank/DDBJ whole genome shotgun (WGS) entry which is preliminary data.</text>
</comment>
<dbReference type="SUPFAM" id="SSF51120">
    <property type="entry name" value="beta-Roll"/>
    <property type="match status" value="1"/>
</dbReference>
<keyword evidence="5" id="KW-1185">Reference proteome</keyword>
<dbReference type="Gene3D" id="2.150.10.10">
    <property type="entry name" value="Serralysin-like metalloprotease, C-terminal"/>
    <property type="match status" value="2"/>
</dbReference>
<dbReference type="PRINTS" id="PR00313">
    <property type="entry name" value="CABNDNGRPT"/>
</dbReference>
<dbReference type="PANTHER" id="PTHR38340:SF1">
    <property type="entry name" value="S-LAYER PROTEIN"/>
    <property type="match status" value="1"/>
</dbReference>
<dbReference type="EMBL" id="BAAAHE010000004">
    <property type="protein sequence ID" value="GAA0605462.1"/>
    <property type="molecule type" value="Genomic_DNA"/>
</dbReference>
<organism evidence="4 5">
    <name type="scientific">Sporichthya brevicatena</name>
    <dbReference type="NCBI Taxonomy" id="171442"/>
    <lineage>
        <taxon>Bacteria</taxon>
        <taxon>Bacillati</taxon>
        <taxon>Actinomycetota</taxon>
        <taxon>Actinomycetes</taxon>
        <taxon>Sporichthyales</taxon>
        <taxon>Sporichthyaceae</taxon>
        <taxon>Sporichthya</taxon>
    </lineage>
</organism>
<accession>A0ABP3R9Y3</accession>
<evidence type="ECO:0008006" key="6">
    <source>
        <dbReference type="Google" id="ProtNLM"/>
    </source>
</evidence>
<sequence>MSTTDLTRRSAGRPGRHMNVRRVAGSVCTLALISTAGVVVTQSAGAAEALDQQQSVAGSTDLVDADNSFAQTFTAGRTGPLTRVDLRLFRAEETSDPLTVEIRNASAAGPGSTVLATAVVPAGSVSADEVGTETVTFAAPASVTAGSTYALAVHTNGSAQQFWVGTSATNTYAAGDAWFAPTSPPSGPWASQSYDLTFATYVDGPLGPKPTPAPKPKLKAECSFTISAKERKKYNVIKGTNGDDRIVGTIRGGGGNDIICGGAGADQIYGGGGNDKISGGPGTDLVVGNKGNDVLRGDKANDVLKGGAGNDVLRGGAGHDIVQGGSGRDDERQ</sequence>
<dbReference type="InterPro" id="IPR018511">
    <property type="entry name" value="Hemolysin-typ_Ca-bd_CS"/>
</dbReference>
<comment type="subcellular location">
    <subcellularLocation>
        <location evidence="1">Secreted</location>
    </subcellularLocation>
</comment>
<dbReference type="PANTHER" id="PTHR38340">
    <property type="entry name" value="S-LAYER PROTEIN"/>
    <property type="match status" value="1"/>
</dbReference>
<proteinExistence type="predicted"/>
<evidence type="ECO:0000313" key="5">
    <source>
        <dbReference type="Proteomes" id="UP001500957"/>
    </source>
</evidence>
<dbReference type="Proteomes" id="UP001500957">
    <property type="component" value="Unassembled WGS sequence"/>
</dbReference>
<evidence type="ECO:0000256" key="1">
    <source>
        <dbReference type="ARBA" id="ARBA00004613"/>
    </source>
</evidence>
<evidence type="ECO:0000256" key="2">
    <source>
        <dbReference type="ARBA" id="ARBA00022525"/>
    </source>
</evidence>
<evidence type="ECO:0000256" key="3">
    <source>
        <dbReference type="SAM" id="MobiDB-lite"/>
    </source>
</evidence>
<name>A0ABP3R9Y3_9ACTN</name>